<proteinExistence type="predicted"/>
<evidence type="ECO:0000313" key="2">
    <source>
        <dbReference type="Proteomes" id="UP000828390"/>
    </source>
</evidence>
<sequence>MILDFTLLISDYHPVCGCSFIKPVGEVFQFTAGATHKVNAISETLIEDRSETDGDGRMVVFEGLVHFSFKEKVKQTSLTDAQ</sequence>
<evidence type="ECO:0000313" key="1">
    <source>
        <dbReference type="EMBL" id="KAH3701295.1"/>
    </source>
</evidence>
<protein>
    <submittedName>
        <fullName evidence="1">Uncharacterized protein</fullName>
    </submittedName>
</protein>
<organism evidence="1 2">
    <name type="scientific">Dreissena polymorpha</name>
    <name type="common">Zebra mussel</name>
    <name type="synonym">Mytilus polymorpha</name>
    <dbReference type="NCBI Taxonomy" id="45954"/>
    <lineage>
        <taxon>Eukaryota</taxon>
        <taxon>Metazoa</taxon>
        <taxon>Spiralia</taxon>
        <taxon>Lophotrochozoa</taxon>
        <taxon>Mollusca</taxon>
        <taxon>Bivalvia</taxon>
        <taxon>Autobranchia</taxon>
        <taxon>Heteroconchia</taxon>
        <taxon>Euheterodonta</taxon>
        <taxon>Imparidentia</taxon>
        <taxon>Neoheterodontei</taxon>
        <taxon>Myida</taxon>
        <taxon>Dreissenoidea</taxon>
        <taxon>Dreissenidae</taxon>
        <taxon>Dreissena</taxon>
    </lineage>
</organism>
<gene>
    <name evidence="1" type="ORF">DPMN_076278</name>
</gene>
<dbReference type="AlphaFoldDB" id="A0A9D4BFM3"/>
<keyword evidence="2" id="KW-1185">Reference proteome</keyword>
<reference evidence="1" key="1">
    <citation type="journal article" date="2019" name="bioRxiv">
        <title>The Genome of the Zebra Mussel, Dreissena polymorpha: A Resource for Invasive Species Research.</title>
        <authorList>
            <person name="McCartney M.A."/>
            <person name="Auch B."/>
            <person name="Kono T."/>
            <person name="Mallez S."/>
            <person name="Zhang Y."/>
            <person name="Obille A."/>
            <person name="Becker A."/>
            <person name="Abrahante J.E."/>
            <person name="Garbe J."/>
            <person name="Badalamenti J.P."/>
            <person name="Herman A."/>
            <person name="Mangelson H."/>
            <person name="Liachko I."/>
            <person name="Sullivan S."/>
            <person name="Sone E.D."/>
            <person name="Koren S."/>
            <person name="Silverstein K.A.T."/>
            <person name="Beckman K.B."/>
            <person name="Gohl D.M."/>
        </authorList>
    </citation>
    <scope>NUCLEOTIDE SEQUENCE</scope>
    <source>
        <strain evidence="1">Duluth1</strain>
        <tissue evidence="1">Whole animal</tissue>
    </source>
</reference>
<dbReference type="Proteomes" id="UP000828390">
    <property type="component" value="Unassembled WGS sequence"/>
</dbReference>
<reference evidence="1" key="2">
    <citation type="submission" date="2020-11" db="EMBL/GenBank/DDBJ databases">
        <authorList>
            <person name="McCartney M.A."/>
            <person name="Auch B."/>
            <person name="Kono T."/>
            <person name="Mallez S."/>
            <person name="Becker A."/>
            <person name="Gohl D.M."/>
            <person name="Silverstein K.A.T."/>
            <person name="Koren S."/>
            <person name="Bechman K.B."/>
            <person name="Herman A."/>
            <person name="Abrahante J.E."/>
            <person name="Garbe J."/>
        </authorList>
    </citation>
    <scope>NUCLEOTIDE SEQUENCE</scope>
    <source>
        <strain evidence="1">Duluth1</strain>
        <tissue evidence="1">Whole animal</tissue>
    </source>
</reference>
<comment type="caution">
    <text evidence="1">The sequence shown here is derived from an EMBL/GenBank/DDBJ whole genome shotgun (WGS) entry which is preliminary data.</text>
</comment>
<name>A0A9D4BFM3_DREPO</name>
<accession>A0A9D4BFM3</accession>
<dbReference type="EMBL" id="JAIWYP010000015">
    <property type="protein sequence ID" value="KAH3701295.1"/>
    <property type="molecule type" value="Genomic_DNA"/>
</dbReference>